<sequence>MKVIPPPGWIAPNSAELLEFKHRLLGHLEAVRLNQFFLEQVATTEKQTIDRVELPSLLWNVSMASNLIQAVKEATSMLCSPIILSDNSEKPYLHTMDAIHSKEVDG</sequence>
<dbReference type="Proteomes" id="UP001194696">
    <property type="component" value="Unassembled WGS sequence"/>
</dbReference>
<proteinExistence type="predicted"/>
<comment type="caution">
    <text evidence="1">The sequence shown here is derived from an EMBL/GenBank/DDBJ whole genome shotgun (WGS) entry which is preliminary data.</text>
</comment>
<keyword evidence="2" id="KW-1185">Reference proteome</keyword>
<gene>
    <name evidence="1" type="ORF">BGZ96_010089</name>
</gene>
<protein>
    <submittedName>
        <fullName evidence="1">Uncharacterized protein</fullName>
    </submittedName>
</protein>
<dbReference type="EMBL" id="JAAAIM010000640">
    <property type="protein sequence ID" value="KAG0285711.1"/>
    <property type="molecule type" value="Genomic_DNA"/>
</dbReference>
<accession>A0ABQ7JUX7</accession>
<evidence type="ECO:0000313" key="1">
    <source>
        <dbReference type="EMBL" id="KAG0285711.1"/>
    </source>
</evidence>
<name>A0ABQ7JUX7_9FUNG</name>
<reference evidence="1 2" key="1">
    <citation type="journal article" date="2020" name="Fungal Divers.">
        <title>Resolving the Mortierellaceae phylogeny through synthesis of multi-gene phylogenetics and phylogenomics.</title>
        <authorList>
            <person name="Vandepol N."/>
            <person name="Liber J."/>
            <person name="Desiro A."/>
            <person name="Na H."/>
            <person name="Kennedy M."/>
            <person name="Barry K."/>
            <person name="Grigoriev I.V."/>
            <person name="Miller A.N."/>
            <person name="O'Donnell K."/>
            <person name="Stajich J.E."/>
            <person name="Bonito G."/>
        </authorList>
    </citation>
    <scope>NUCLEOTIDE SEQUENCE [LARGE SCALE GENOMIC DNA]</scope>
    <source>
        <strain evidence="1 2">AD045</strain>
    </source>
</reference>
<evidence type="ECO:0000313" key="2">
    <source>
        <dbReference type="Proteomes" id="UP001194696"/>
    </source>
</evidence>
<organism evidence="1 2">
    <name type="scientific">Linnemannia gamsii</name>
    <dbReference type="NCBI Taxonomy" id="64522"/>
    <lineage>
        <taxon>Eukaryota</taxon>
        <taxon>Fungi</taxon>
        <taxon>Fungi incertae sedis</taxon>
        <taxon>Mucoromycota</taxon>
        <taxon>Mortierellomycotina</taxon>
        <taxon>Mortierellomycetes</taxon>
        <taxon>Mortierellales</taxon>
        <taxon>Mortierellaceae</taxon>
        <taxon>Linnemannia</taxon>
    </lineage>
</organism>